<sequence>MHFQFEDYKRPYLPIFVSNSLLLSFKTFARATSSTPNLPHVILDQMAIHSSSLILQKSRG</sequence>
<keyword evidence="2" id="KW-1185">Reference proteome</keyword>
<name>A0A564Y9V9_HYMDI</name>
<organism evidence="1 2">
    <name type="scientific">Hymenolepis diminuta</name>
    <name type="common">Rat tapeworm</name>
    <dbReference type="NCBI Taxonomy" id="6216"/>
    <lineage>
        <taxon>Eukaryota</taxon>
        <taxon>Metazoa</taxon>
        <taxon>Spiralia</taxon>
        <taxon>Lophotrochozoa</taxon>
        <taxon>Platyhelminthes</taxon>
        <taxon>Cestoda</taxon>
        <taxon>Eucestoda</taxon>
        <taxon>Cyclophyllidea</taxon>
        <taxon>Hymenolepididae</taxon>
        <taxon>Hymenolepis</taxon>
    </lineage>
</organism>
<evidence type="ECO:0000313" key="1">
    <source>
        <dbReference type="EMBL" id="VUZ43759.1"/>
    </source>
</evidence>
<accession>A0A564Y9V9</accession>
<reference evidence="1 2" key="1">
    <citation type="submission" date="2019-07" db="EMBL/GenBank/DDBJ databases">
        <authorList>
            <person name="Jastrzebski P J."/>
            <person name="Paukszto L."/>
            <person name="Jastrzebski P J."/>
        </authorList>
    </citation>
    <scope>NUCLEOTIDE SEQUENCE [LARGE SCALE GENOMIC DNA]</scope>
    <source>
        <strain evidence="1 2">WMS-il1</strain>
    </source>
</reference>
<dbReference type="EMBL" id="CABIJS010000111">
    <property type="protein sequence ID" value="VUZ43759.1"/>
    <property type="molecule type" value="Genomic_DNA"/>
</dbReference>
<dbReference type="Proteomes" id="UP000321570">
    <property type="component" value="Unassembled WGS sequence"/>
</dbReference>
<proteinExistence type="predicted"/>
<protein>
    <submittedName>
        <fullName evidence="1">Uncharacterized protein</fullName>
    </submittedName>
</protein>
<evidence type="ECO:0000313" key="2">
    <source>
        <dbReference type="Proteomes" id="UP000321570"/>
    </source>
</evidence>
<dbReference type="AlphaFoldDB" id="A0A564Y9V9"/>
<gene>
    <name evidence="1" type="ORF">WMSIL1_LOCUS3690</name>
</gene>